<dbReference type="InterPro" id="IPR051077">
    <property type="entry name" value="Ca-dependent_lectin"/>
</dbReference>
<organism evidence="1 2">
    <name type="scientific">Dreissena polymorpha</name>
    <name type="common">Zebra mussel</name>
    <name type="synonym">Mytilus polymorpha</name>
    <dbReference type="NCBI Taxonomy" id="45954"/>
    <lineage>
        <taxon>Eukaryota</taxon>
        <taxon>Metazoa</taxon>
        <taxon>Spiralia</taxon>
        <taxon>Lophotrochozoa</taxon>
        <taxon>Mollusca</taxon>
        <taxon>Bivalvia</taxon>
        <taxon>Autobranchia</taxon>
        <taxon>Heteroconchia</taxon>
        <taxon>Euheterodonta</taxon>
        <taxon>Imparidentia</taxon>
        <taxon>Neoheterodontei</taxon>
        <taxon>Myida</taxon>
        <taxon>Dreissenoidea</taxon>
        <taxon>Dreissenidae</taxon>
        <taxon>Dreissena</taxon>
    </lineage>
</organism>
<dbReference type="PANTHER" id="PTHR24024:SF18">
    <property type="entry name" value="SHORT-CHAIN COLLAGEN C4-LIKE"/>
    <property type="match status" value="1"/>
</dbReference>
<dbReference type="OrthoDB" id="6117306at2759"/>
<keyword evidence="2" id="KW-1185">Reference proteome</keyword>
<dbReference type="PANTHER" id="PTHR24024">
    <property type="entry name" value="PULMONARY SURFACTANT-ASSOCIATED PROTEIN A"/>
    <property type="match status" value="1"/>
</dbReference>
<accession>A0A9D4FZ15</accession>
<gene>
    <name evidence="1" type="ORF">DPMN_135923</name>
</gene>
<sequence>MAAAIQTLTERIEQLEVRHETEIQALKAGSVGGSVYTRWGRTTCPQNGTELVYDGFTAGNTYDQNRAADYICLSGDPIWGVYSDSPLTYSPKIYGTEYEMPEYSAGGTKFFGSNMHDHDVPCAVCRSSRPTTVMIPGRNQ</sequence>
<reference evidence="1" key="2">
    <citation type="submission" date="2020-11" db="EMBL/GenBank/DDBJ databases">
        <authorList>
            <person name="McCartney M.A."/>
            <person name="Auch B."/>
            <person name="Kono T."/>
            <person name="Mallez S."/>
            <person name="Becker A."/>
            <person name="Gohl D.M."/>
            <person name="Silverstein K.A.T."/>
            <person name="Koren S."/>
            <person name="Bechman K.B."/>
            <person name="Herman A."/>
            <person name="Abrahante J.E."/>
            <person name="Garbe J."/>
        </authorList>
    </citation>
    <scope>NUCLEOTIDE SEQUENCE</scope>
    <source>
        <strain evidence="1">Duluth1</strain>
        <tissue evidence="1">Whole animal</tissue>
    </source>
</reference>
<evidence type="ECO:0000313" key="1">
    <source>
        <dbReference type="EMBL" id="KAH3807578.1"/>
    </source>
</evidence>
<proteinExistence type="predicted"/>
<dbReference type="Proteomes" id="UP000828390">
    <property type="component" value="Unassembled WGS sequence"/>
</dbReference>
<reference evidence="1" key="1">
    <citation type="journal article" date="2019" name="bioRxiv">
        <title>The Genome of the Zebra Mussel, Dreissena polymorpha: A Resource for Invasive Species Research.</title>
        <authorList>
            <person name="McCartney M.A."/>
            <person name="Auch B."/>
            <person name="Kono T."/>
            <person name="Mallez S."/>
            <person name="Zhang Y."/>
            <person name="Obille A."/>
            <person name="Becker A."/>
            <person name="Abrahante J.E."/>
            <person name="Garbe J."/>
            <person name="Badalamenti J.P."/>
            <person name="Herman A."/>
            <person name="Mangelson H."/>
            <person name="Liachko I."/>
            <person name="Sullivan S."/>
            <person name="Sone E.D."/>
            <person name="Koren S."/>
            <person name="Silverstein K.A.T."/>
            <person name="Beckman K.B."/>
            <person name="Gohl D.M."/>
        </authorList>
    </citation>
    <scope>NUCLEOTIDE SEQUENCE</scope>
    <source>
        <strain evidence="1">Duluth1</strain>
        <tissue evidence="1">Whole animal</tissue>
    </source>
</reference>
<protein>
    <submittedName>
        <fullName evidence="1">Uncharacterized protein</fullName>
    </submittedName>
</protein>
<comment type="caution">
    <text evidence="1">The sequence shown here is derived from an EMBL/GenBank/DDBJ whole genome shotgun (WGS) entry which is preliminary data.</text>
</comment>
<evidence type="ECO:0000313" key="2">
    <source>
        <dbReference type="Proteomes" id="UP000828390"/>
    </source>
</evidence>
<dbReference type="EMBL" id="JAIWYP010000006">
    <property type="protein sequence ID" value="KAH3807578.1"/>
    <property type="molecule type" value="Genomic_DNA"/>
</dbReference>
<dbReference type="AlphaFoldDB" id="A0A9D4FZ15"/>
<name>A0A9D4FZ15_DREPO</name>
<dbReference type="GO" id="GO:0005615">
    <property type="term" value="C:extracellular space"/>
    <property type="evidence" value="ECO:0007669"/>
    <property type="project" value="TreeGrafter"/>
</dbReference>